<dbReference type="Proteomes" id="UP000053732">
    <property type="component" value="Unassembled WGS sequence"/>
</dbReference>
<protein>
    <submittedName>
        <fullName evidence="1">Str. FM013</fullName>
    </submittedName>
</protein>
<proteinExistence type="predicted"/>
<reference evidence="1 2" key="1">
    <citation type="journal article" date="2014" name="Nat. Commun.">
        <title>Multiple recent horizontal transfers of a large genomic region in cheese making fungi.</title>
        <authorList>
            <person name="Cheeseman K."/>
            <person name="Ropars J."/>
            <person name="Renault P."/>
            <person name="Dupont J."/>
            <person name="Gouzy J."/>
            <person name="Branca A."/>
            <person name="Abraham A.L."/>
            <person name="Ceppi M."/>
            <person name="Conseiller E."/>
            <person name="Debuchy R."/>
            <person name="Malagnac F."/>
            <person name="Goarin A."/>
            <person name="Silar P."/>
            <person name="Lacoste S."/>
            <person name="Sallet E."/>
            <person name="Bensimon A."/>
            <person name="Giraud T."/>
            <person name="Brygoo Y."/>
        </authorList>
    </citation>
    <scope>NUCLEOTIDE SEQUENCE [LARGE SCALE GENOMIC DNA]</scope>
    <source>
        <strain evidence="2">FM 013</strain>
    </source>
</reference>
<evidence type="ECO:0000313" key="2">
    <source>
        <dbReference type="Proteomes" id="UP000053732"/>
    </source>
</evidence>
<keyword evidence="2" id="KW-1185">Reference proteome</keyword>
<organism evidence="1 2">
    <name type="scientific">Penicillium camemberti (strain FM 013)</name>
    <dbReference type="NCBI Taxonomy" id="1429867"/>
    <lineage>
        <taxon>Eukaryota</taxon>
        <taxon>Fungi</taxon>
        <taxon>Dikarya</taxon>
        <taxon>Ascomycota</taxon>
        <taxon>Pezizomycotina</taxon>
        <taxon>Eurotiomycetes</taxon>
        <taxon>Eurotiomycetidae</taxon>
        <taxon>Eurotiales</taxon>
        <taxon>Aspergillaceae</taxon>
        <taxon>Penicillium</taxon>
    </lineage>
</organism>
<sequence length="74" mass="7831">MPTMPALYLCPTRPALDATANRGIIYRGAWGCQGASFLCALGQNFTTGRGKVADTMVALGVLFGVVDIALQWLV</sequence>
<name>A0A0G4PPM8_PENC3</name>
<gene>
    <name evidence="1" type="ORF">PCAMFM013_S025g000169</name>
</gene>
<evidence type="ECO:0000313" key="1">
    <source>
        <dbReference type="EMBL" id="CRL28111.1"/>
    </source>
</evidence>
<accession>A0A0G4PPM8</accession>
<dbReference type="EMBL" id="HG793158">
    <property type="protein sequence ID" value="CRL28111.1"/>
    <property type="molecule type" value="Genomic_DNA"/>
</dbReference>
<dbReference type="AlphaFoldDB" id="A0A0G4PPM8"/>